<gene>
    <name evidence="2" type="ORF">METZ01_LOCUS314617</name>
</gene>
<feature type="region of interest" description="Disordered" evidence="1">
    <location>
        <begin position="69"/>
        <end position="121"/>
    </location>
</feature>
<sequence>MLIEEQIKIARLIASGTPREVAITEFRVIDKKSIVKSGPTIDVKATDMGSEMTPQDKAKERLAKVRQAAQKARQKGGAIVKSVAGKLTKKNDKLKPKSSADVNKPKPEEKPTTNVNVVLPK</sequence>
<evidence type="ECO:0000313" key="2">
    <source>
        <dbReference type="EMBL" id="SVC61763.1"/>
    </source>
</evidence>
<proteinExistence type="predicted"/>
<dbReference type="AlphaFoldDB" id="A0A382NKM7"/>
<evidence type="ECO:0000256" key="1">
    <source>
        <dbReference type="SAM" id="MobiDB-lite"/>
    </source>
</evidence>
<accession>A0A382NKM7</accession>
<name>A0A382NKM7_9ZZZZ</name>
<feature type="compositionally biased region" description="Low complexity" evidence="1">
    <location>
        <begin position="69"/>
        <end position="78"/>
    </location>
</feature>
<dbReference type="EMBL" id="UINC01101165">
    <property type="protein sequence ID" value="SVC61763.1"/>
    <property type="molecule type" value="Genomic_DNA"/>
</dbReference>
<reference evidence="2" key="1">
    <citation type="submission" date="2018-05" db="EMBL/GenBank/DDBJ databases">
        <authorList>
            <person name="Lanie J.A."/>
            <person name="Ng W.-L."/>
            <person name="Kazmierczak K.M."/>
            <person name="Andrzejewski T.M."/>
            <person name="Davidsen T.M."/>
            <person name="Wayne K.J."/>
            <person name="Tettelin H."/>
            <person name="Glass J.I."/>
            <person name="Rusch D."/>
            <person name="Podicherti R."/>
            <person name="Tsui H.-C.T."/>
            <person name="Winkler M.E."/>
        </authorList>
    </citation>
    <scope>NUCLEOTIDE SEQUENCE</scope>
</reference>
<feature type="compositionally biased region" description="Polar residues" evidence="1">
    <location>
        <begin position="112"/>
        <end position="121"/>
    </location>
</feature>
<organism evidence="2">
    <name type="scientific">marine metagenome</name>
    <dbReference type="NCBI Taxonomy" id="408172"/>
    <lineage>
        <taxon>unclassified sequences</taxon>
        <taxon>metagenomes</taxon>
        <taxon>ecological metagenomes</taxon>
    </lineage>
</organism>
<protein>
    <submittedName>
        <fullName evidence="2">Uncharacterized protein</fullName>
    </submittedName>
</protein>
<feature type="non-terminal residue" evidence="2">
    <location>
        <position position="121"/>
    </location>
</feature>